<reference evidence="3" key="1">
    <citation type="journal article" date="2020" name="Nature">
        <title>Giant virus diversity and host interactions through global metagenomics.</title>
        <authorList>
            <person name="Schulz F."/>
            <person name="Roux S."/>
            <person name="Paez-Espino D."/>
            <person name="Jungbluth S."/>
            <person name="Walsh D.A."/>
            <person name="Denef V.J."/>
            <person name="McMahon K.D."/>
            <person name="Konstantinidis K.T."/>
            <person name="Eloe-Fadrosh E.A."/>
            <person name="Kyrpides N.C."/>
            <person name="Woyke T."/>
        </authorList>
    </citation>
    <scope>NUCLEOTIDE SEQUENCE</scope>
    <source>
        <strain evidence="3">GVMAG-M-3300025695-21</strain>
    </source>
</reference>
<organism evidence="3">
    <name type="scientific">viral metagenome</name>
    <dbReference type="NCBI Taxonomy" id="1070528"/>
    <lineage>
        <taxon>unclassified sequences</taxon>
        <taxon>metagenomes</taxon>
        <taxon>organismal metagenomes</taxon>
    </lineage>
</organism>
<evidence type="ECO:0000313" key="3">
    <source>
        <dbReference type="EMBL" id="QHT98995.1"/>
    </source>
</evidence>
<feature type="compositionally biased region" description="Basic residues" evidence="1">
    <location>
        <begin position="220"/>
        <end position="229"/>
    </location>
</feature>
<evidence type="ECO:0000259" key="2">
    <source>
        <dbReference type="Pfam" id="PF00505"/>
    </source>
</evidence>
<feature type="compositionally biased region" description="Basic and acidic residues" evidence="1">
    <location>
        <begin position="126"/>
        <end position="208"/>
    </location>
</feature>
<proteinExistence type="predicted"/>
<evidence type="ECO:0000256" key="1">
    <source>
        <dbReference type="SAM" id="MobiDB-lite"/>
    </source>
</evidence>
<dbReference type="CDD" id="cd00084">
    <property type="entry name" value="HMG-box_SF"/>
    <property type="match status" value="1"/>
</dbReference>
<feature type="region of interest" description="Disordered" evidence="1">
    <location>
        <begin position="123"/>
        <end position="239"/>
    </location>
</feature>
<dbReference type="Pfam" id="PF00505">
    <property type="entry name" value="HMG_box"/>
    <property type="match status" value="1"/>
</dbReference>
<dbReference type="InterPro" id="IPR036910">
    <property type="entry name" value="HMG_box_dom_sf"/>
</dbReference>
<feature type="region of interest" description="Disordered" evidence="1">
    <location>
        <begin position="51"/>
        <end position="74"/>
    </location>
</feature>
<feature type="domain" description="HMG box" evidence="2">
    <location>
        <begin position="79"/>
        <end position="122"/>
    </location>
</feature>
<accession>A0A6C0J2U8</accession>
<dbReference type="SUPFAM" id="SSF47095">
    <property type="entry name" value="HMG-box"/>
    <property type="match status" value="1"/>
</dbReference>
<dbReference type="EMBL" id="MN740299">
    <property type="protein sequence ID" value="QHT98995.1"/>
    <property type="molecule type" value="Genomic_DNA"/>
</dbReference>
<sequence>MTTVSTAAILAAFQNNLNTDLEYGLAEIKKILSDSYKAVKASQAPVKEKKVKLDANGDAKPKKTRVKRDRDADGNIIKKRAPSAYNLFVAEKMAIIRASNPGTDNKEIFKMAIALWHEAKASIAKETSDDEPKAESDDEPKAESDAEPKAESDTDAKAVSDAEAKAESDAEPKAESDTDAKAVSDAEAKAESDAEPKAESDTDAKAVSDDDNVPTITLKKPAKKGRKPKVSNVVADDSE</sequence>
<dbReference type="Gene3D" id="1.10.30.10">
    <property type="entry name" value="High mobility group box domain"/>
    <property type="match status" value="1"/>
</dbReference>
<name>A0A6C0J2U8_9ZZZZ</name>
<dbReference type="InterPro" id="IPR009071">
    <property type="entry name" value="HMG_box_dom"/>
</dbReference>
<protein>
    <recommendedName>
        <fullName evidence="2">HMG box domain-containing protein</fullName>
    </recommendedName>
</protein>
<dbReference type="AlphaFoldDB" id="A0A6C0J2U8"/>
<feature type="compositionally biased region" description="Basic and acidic residues" evidence="1">
    <location>
        <begin position="51"/>
        <end position="61"/>
    </location>
</feature>